<reference evidence="1" key="3">
    <citation type="submission" date="2022-06" db="UniProtKB">
        <authorList>
            <consortium name="EnsemblPlants"/>
        </authorList>
    </citation>
    <scope>IDENTIFICATION</scope>
</reference>
<evidence type="ECO:0000313" key="1">
    <source>
        <dbReference type="EnsemblPlants" id="TuG1812G0700005154.01.T01.cds307435"/>
    </source>
</evidence>
<gene>
    <name evidence="1" type="primary">LOC125541662</name>
</gene>
<protein>
    <submittedName>
        <fullName evidence="1">Uncharacterized protein</fullName>
    </submittedName>
</protein>
<name>A0A8R7VB95_TRIUA</name>
<dbReference type="EnsemblPlants" id="TuG1812G0700005154.01.T01">
    <property type="protein sequence ID" value="TuG1812G0700005154.01.T01.cds307435"/>
    <property type="gene ID" value="TuG1812G0700005154.01"/>
</dbReference>
<dbReference type="Proteomes" id="UP000015106">
    <property type="component" value="Chromosome 2"/>
</dbReference>
<keyword evidence="2" id="KW-1185">Reference proteome</keyword>
<proteinExistence type="predicted"/>
<accession>A0A8R7VB95</accession>
<dbReference type="AlphaFoldDB" id="A0A8R7VB95"/>
<dbReference type="Gramene" id="TuG1812G0700005154.01.T01">
    <property type="protein sequence ID" value="TuG1812G0700005154.01.T01.cds307435"/>
    <property type="gene ID" value="TuG1812G0700005154.01"/>
</dbReference>
<sequence>MNWNIENIRMACTYGMQTSYEYNDYACIIFIDGWMDQMGQVKSERHFLPHWLRRRTRSMGTSSLIPRMLALMAVQRHTAASRSASPPRSGQHSSFAGTPILSFSRFSTLAHTPSFSVLIEQLRPPVDGTGGGRIGGVGTTGGQLGPQPRAAARSTRFRARKRASLEGAIPTDRSYWSVAKLVGF</sequence>
<reference evidence="1" key="2">
    <citation type="submission" date="2018-03" db="EMBL/GenBank/DDBJ databases">
        <title>The Triticum urartu genome reveals the dynamic nature of wheat genome evolution.</title>
        <authorList>
            <person name="Ling H."/>
            <person name="Ma B."/>
            <person name="Shi X."/>
            <person name="Liu H."/>
            <person name="Dong L."/>
            <person name="Sun H."/>
            <person name="Cao Y."/>
            <person name="Gao Q."/>
            <person name="Zheng S."/>
            <person name="Li Y."/>
            <person name="Yu Y."/>
            <person name="Du H."/>
            <person name="Qi M."/>
            <person name="Li Y."/>
            <person name="Yu H."/>
            <person name="Cui Y."/>
            <person name="Wang N."/>
            <person name="Chen C."/>
            <person name="Wu H."/>
            <person name="Zhao Y."/>
            <person name="Zhang J."/>
            <person name="Li Y."/>
            <person name="Zhou W."/>
            <person name="Zhang B."/>
            <person name="Hu W."/>
            <person name="Eijk M."/>
            <person name="Tang J."/>
            <person name="Witsenboer H."/>
            <person name="Zhao S."/>
            <person name="Li Z."/>
            <person name="Zhang A."/>
            <person name="Wang D."/>
            <person name="Liang C."/>
        </authorList>
    </citation>
    <scope>NUCLEOTIDE SEQUENCE [LARGE SCALE GENOMIC DNA]</scope>
    <source>
        <strain evidence="1">cv. G1812</strain>
    </source>
</reference>
<reference evidence="2" key="1">
    <citation type="journal article" date="2013" name="Nature">
        <title>Draft genome of the wheat A-genome progenitor Triticum urartu.</title>
        <authorList>
            <person name="Ling H.Q."/>
            <person name="Zhao S."/>
            <person name="Liu D."/>
            <person name="Wang J."/>
            <person name="Sun H."/>
            <person name="Zhang C."/>
            <person name="Fan H."/>
            <person name="Li D."/>
            <person name="Dong L."/>
            <person name="Tao Y."/>
            <person name="Gao C."/>
            <person name="Wu H."/>
            <person name="Li Y."/>
            <person name="Cui Y."/>
            <person name="Guo X."/>
            <person name="Zheng S."/>
            <person name="Wang B."/>
            <person name="Yu K."/>
            <person name="Liang Q."/>
            <person name="Yang W."/>
            <person name="Lou X."/>
            <person name="Chen J."/>
            <person name="Feng M."/>
            <person name="Jian J."/>
            <person name="Zhang X."/>
            <person name="Luo G."/>
            <person name="Jiang Y."/>
            <person name="Liu J."/>
            <person name="Wang Z."/>
            <person name="Sha Y."/>
            <person name="Zhang B."/>
            <person name="Wu H."/>
            <person name="Tang D."/>
            <person name="Shen Q."/>
            <person name="Xue P."/>
            <person name="Zou S."/>
            <person name="Wang X."/>
            <person name="Liu X."/>
            <person name="Wang F."/>
            <person name="Yang Y."/>
            <person name="An X."/>
            <person name="Dong Z."/>
            <person name="Zhang K."/>
            <person name="Zhang X."/>
            <person name="Luo M.C."/>
            <person name="Dvorak J."/>
            <person name="Tong Y."/>
            <person name="Wang J."/>
            <person name="Yang H."/>
            <person name="Li Z."/>
            <person name="Wang D."/>
            <person name="Zhang A."/>
            <person name="Wang J."/>
        </authorList>
    </citation>
    <scope>NUCLEOTIDE SEQUENCE</scope>
    <source>
        <strain evidence="2">cv. G1812</strain>
    </source>
</reference>
<organism evidence="1 2">
    <name type="scientific">Triticum urartu</name>
    <name type="common">Red wild einkorn</name>
    <name type="synonym">Crithodium urartu</name>
    <dbReference type="NCBI Taxonomy" id="4572"/>
    <lineage>
        <taxon>Eukaryota</taxon>
        <taxon>Viridiplantae</taxon>
        <taxon>Streptophyta</taxon>
        <taxon>Embryophyta</taxon>
        <taxon>Tracheophyta</taxon>
        <taxon>Spermatophyta</taxon>
        <taxon>Magnoliopsida</taxon>
        <taxon>Liliopsida</taxon>
        <taxon>Poales</taxon>
        <taxon>Poaceae</taxon>
        <taxon>BOP clade</taxon>
        <taxon>Pooideae</taxon>
        <taxon>Triticodae</taxon>
        <taxon>Triticeae</taxon>
        <taxon>Triticinae</taxon>
        <taxon>Triticum</taxon>
    </lineage>
</organism>
<evidence type="ECO:0000313" key="2">
    <source>
        <dbReference type="Proteomes" id="UP000015106"/>
    </source>
</evidence>